<reference evidence="2 3" key="1">
    <citation type="submission" date="2015-07" db="EMBL/GenBank/DDBJ databases">
        <title>The genome of Dufourea novaeangliae.</title>
        <authorList>
            <person name="Pan H."/>
            <person name="Kapheim K."/>
        </authorList>
    </citation>
    <scope>NUCLEOTIDE SEQUENCE [LARGE SCALE GENOMIC DNA]</scope>
    <source>
        <strain evidence="2">0120121106</strain>
        <tissue evidence="2">Whole body</tissue>
    </source>
</reference>
<protein>
    <submittedName>
        <fullName evidence="2">Uncharacterized protein</fullName>
    </submittedName>
</protein>
<proteinExistence type="predicted"/>
<dbReference type="AlphaFoldDB" id="A0A154PDH5"/>
<evidence type="ECO:0000313" key="2">
    <source>
        <dbReference type="EMBL" id="KZC09444.1"/>
    </source>
</evidence>
<gene>
    <name evidence="2" type="ORF">WN55_11187</name>
</gene>
<evidence type="ECO:0000313" key="3">
    <source>
        <dbReference type="Proteomes" id="UP000076502"/>
    </source>
</evidence>
<feature type="compositionally biased region" description="Low complexity" evidence="1">
    <location>
        <begin position="1"/>
        <end position="18"/>
    </location>
</feature>
<dbReference type="Proteomes" id="UP000076502">
    <property type="component" value="Unassembled WGS sequence"/>
</dbReference>
<dbReference type="EMBL" id="KQ434869">
    <property type="protein sequence ID" value="KZC09444.1"/>
    <property type="molecule type" value="Genomic_DNA"/>
</dbReference>
<organism evidence="2 3">
    <name type="scientific">Dufourea novaeangliae</name>
    <name type="common">Sweat bee</name>
    <dbReference type="NCBI Taxonomy" id="178035"/>
    <lineage>
        <taxon>Eukaryota</taxon>
        <taxon>Metazoa</taxon>
        <taxon>Ecdysozoa</taxon>
        <taxon>Arthropoda</taxon>
        <taxon>Hexapoda</taxon>
        <taxon>Insecta</taxon>
        <taxon>Pterygota</taxon>
        <taxon>Neoptera</taxon>
        <taxon>Endopterygota</taxon>
        <taxon>Hymenoptera</taxon>
        <taxon>Apocrita</taxon>
        <taxon>Aculeata</taxon>
        <taxon>Apoidea</taxon>
        <taxon>Anthophila</taxon>
        <taxon>Halictidae</taxon>
        <taxon>Rophitinae</taxon>
        <taxon>Dufourea</taxon>
    </lineage>
</organism>
<keyword evidence="3" id="KW-1185">Reference proteome</keyword>
<accession>A0A154PDH5</accession>
<sequence length="71" mass="7817">MDETFSPVVSSRPLSVLSERNAREEHATHTSRSSRSMSPVLVGRIAAHRIGAYPASPLRESRVARKAERSS</sequence>
<evidence type="ECO:0000256" key="1">
    <source>
        <dbReference type="SAM" id="MobiDB-lite"/>
    </source>
</evidence>
<name>A0A154PDH5_DUFNO</name>
<feature type="region of interest" description="Disordered" evidence="1">
    <location>
        <begin position="1"/>
        <end position="40"/>
    </location>
</feature>